<dbReference type="Pfam" id="PF00534">
    <property type="entry name" value="Glycos_transf_1"/>
    <property type="match status" value="1"/>
</dbReference>
<accession>A0A0F9ZI73</accession>
<dbReference type="InterPro" id="IPR001296">
    <property type="entry name" value="Glyco_trans_1"/>
</dbReference>
<keyword evidence="1 3" id="KW-0808">Transferase</keyword>
<evidence type="ECO:0000313" key="4">
    <source>
        <dbReference type="Proteomes" id="UP000034302"/>
    </source>
</evidence>
<reference evidence="3 4" key="1">
    <citation type="journal article" date="2015" name="Nature">
        <title>rRNA introns, odd ribosomes, and small enigmatic genomes across a large radiation of phyla.</title>
        <authorList>
            <person name="Brown C.T."/>
            <person name="Hug L.A."/>
            <person name="Thomas B.C."/>
            <person name="Sharon I."/>
            <person name="Castelle C.J."/>
            <person name="Singh A."/>
            <person name="Wilkins M.J."/>
            <person name="Williams K.H."/>
            <person name="Banfield J.F."/>
        </authorList>
    </citation>
    <scope>NUCLEOTIDE SEQUENCE [LARGE SCALE GENOMIC DNA]</scope>
</reference>
<dbReference type="PATRIC" id="fig|1619089.3.peg.507"/>
<protein>
    <submittedName>
        <fullName evidence="3">Glycosyl transferase group 1</fullName>
    </submittedName>
</protein>
<gene>
    <name evidence="3" type="ORF">UR34_C0011G0063</name>
</gene>
<dbReference type="SUPFAM" id="SSF53756">
    <property type="entry name" value="UDP-Glycosyltransferase/glycogen phosphorylase"/>
    <property type="match status" value="1"/>
</dbReference>
<dbReference type="PANTHER" id="PTHR46401">
    <property type="entry name" value="GLYCOSYLTRANSFERASE WBBK-RELATED"/>
    <property type="match status" value="1"/>
</dbReference>
<dbReference type="PANTHER" id="PTHR46401:SF2">
    <property type="entry name" value="GLYCOSYLTRANSFERASE WBBK-RELATED"/>
    <property type="match status" value="1"/>
</dbReference>
<feature type="domain" description="Glycosyl transferase family 1" evidence="2">
    <location>
        <begin position="209"/>
        <end position="351"/>
    </location>
</feature>
<organism evidence="3 4">
    <name type="scientific">candidate division WS6 bacterium GW2011_GWC1_33_20</name>
    <dbReference type="NCBI Taxonomy" id="1619089"/>
    <lineage>
        <taxon>Bacteria</taxon>
        <taxon>Candidatus Dojkabacteria</taxon>
    </lineage>
</organism>
<dbReference type="EMBL" id="LBOV01000011">
    <property type="protein sequence ID" value="KKP43809.1"/>
    <property type="molecule type" value="Genomic_DNA"/>
</dbReference>
<proteinExistence type="predicted"/>
<dbReference type="Proteomes" id="UP000034302">
    <property type="component" value="Unassembled WGS sequence"/>
</dbReference>
<name>A0A0F9ZI73_9BACT</name>
<dbReference type="GO" id="GO:0016757">
    <property type="term" value="F:glycosyltransferase activity"/>
    <property type="evidence" value="ECO:0007669"/>
    <property type="project" value="InterPro"/>
</dbReference>
<evidence type="ECO:0000313" key="3">
    <source>
        <dbReference type="EMBL" id="KKP43809.1"/>
    </source>
</evidence>
<evidence type="ECO:0000256" key="1">
    <source>
        <dbReference type="ARBA" id="ARBA00022679"/>
    </source>
</evidence>
<comment type="caution">
    <text evidence="3">The sequence shown here is derived from an EMBL/GenBank/DDBJ whole genome shotgun (WGS) entry which is preliminary data.</text>
</comment>
<dbReference type="AlphaFoldDB" id="A0A0F9ZI73"/>
<dbReference type="Gene3D" id="3.40.50.2000">
    <property type="entry name" value="Glycogen Phosphorylase B"/>
    <property type="match status" value="2"/>
</dbReference>
<evidence type="ECO:0000259" key="2">
    <source>
        <dbReference type="Pfam" id="PF00534"/>
    </source>
</evidence>
<sequence>MQEEKKPLRVAIVCDPLYKWGGAESHLRYILKTFPNSILYTAYCDNDFVSKYFSGIEIKKSFMQYLPGKFKLRYFYQLFQPLAYKTFRFKEFDAIVSISIGFAKFVKGHIPHVNICLSPPKFLWEKDSRTLNEINHLTGINKTLFKFYSFFMGTSLEDIWKKWDRDAARKINNIAAISYVVKRRVKKYYDIDCDVIYPPVEVQEIQDSTKGIKKESWFLYLGRVETYKGVELAIRAAYEAKVPLKVAGVGDDLERMKELVKELNAKGYVKFLGYVSDEERIELLAKAKALIFPVKGEDFGIVPVEANAAGTPVIAYKDGGVIETISDSNPKSGEFFDKYDYKSLAKILKRFDGREYKAETCRNQSCNFASNIFVYKLKRYVEDIVKERNKS</sequence>